<comment type="caution">
    <text evidence="8">The sequence shown here is derived from an EMBL/GenBank/DDBJ whole genome shotgun (WGS) entry which is preliminary data.</text>
</comment>
<evidence type="ECO:0000256" key="4">
    <source>
        <dbReference type="ARBA" id="ARBA00023110"/>
    </source>
</evidence>
<dbReference type="InterPro" id="IPR027304">
    <property type="entry name" value="Trigger_fact/SurA_dom_sf"/>
</dbReference>
<name>A0A7C9NZG5_9PROT</name>
<evidence type="ECO:0000256" key="1">
    <source>
        <dbReference type="ARBA" id="ARBA00000971"/>
    </source>
</evidence>
<dbReference type="PANTHER" id="PTHR47245">
    <property type="entry name" value="PEPTIDYLPROLYL ISOMERASE"/>
    <property type="match status" value="1"/>
</dbReference>
<sequence>MRAATLPALIMLALSPLAQAQAPTPATADATKPLAVVNGKEIPAVYGELIKREMAQGQPDSPQLDARVRESLINLELLSRAALDKGLDKEPRMAAALDIRRKDQLAKAYLEDYVKAHPVTDAEIQSAYDKAKSEAVEPEYRARHILVKTESEAKKLIADLGKKAKFEDLAKKYSQDPGSAKNGGELDWSNRGAYVKEFSDALAGLKKGETTKTPVKSQFGYHIIRLDDTRKPQIPPLEAVREEIIKQTQQLRVRDAITSVRASAKVE</sequence>
<gene>
    <name evidence="8" type="ORF">GZ085_06540</name>
</gene>
<evidence type="ECO:0000256" key="6">
    <source>
        <dbReference type="SAM" id="SignalP"/>
    </source>
</evidence>
<comment type="catalytic activity">
    <reaction evidence="1">
        <text>[protein]-peptidylproline (omega=180) = [protein]-peptidylproline (omega=0)</text>
        <dbReference type="Rhea" id="RHEA:16237"/>
        <dbReference type="Rhea" id="RHEA-COMP:10747"/>
        <dbReference type="Rhea" id="RHEA-COMP:10748"/>
        <dbReference type="ChEBI" id="CHEBI:83833"/>
        <dbReference type="ChEBI" id="CHEBI:83834"/>
        <dbReference type="EC" id="5.2.1.8"/>
    </reaction>
</comment>
<dbReference type="InterPro" id="IPR046357">
    <property type="entry name" value="PPIase_dom_sf"/>
</dbReference>
<evidence type="ECO:0000313" key="9">
    <source>
        <dbReference type="Proteomes" id="UP000483432"/>
    </source>
</evidence>
<reference evidence="8 9" key="1">
    <citation type="submission" date="2019-09" db="EMBL/GenBank/DDBJ databases">
        <title>H2 Metabolism Revealed by Metagenomic Analysis in Subglacial Sediment of East Antarctica.</title>
        <authorList>
            <person name="Yang Z."/>
            <person name="Zhang Y."/>
            <person name="Lv Y."/>
            <person name="Yan W."/>
            <person name="Xiao X."/>
            <person name="Sun B."/>
            <person name="Ma H."/>
        </authorList>
    </citation>
    <scope>NUCLEOTIDE SEQUENCE [LARGE SCALE GENOMIC DNA]</scope>
    <source>
        <strain evidence="8">Bin2_2</strain>
    </source>
</reference>
<dbReference type="PROSITE" id="PS50198">
    <property type="entry name" value="PPIC_PPIASE_2"/>
    <property type="match status" value="1"/>
</dbReference>
<dbReference type="Proteomes" id="UP000483432">
    <property type="component" value="Unassembled WGS sequence"/>
</dbReference>
<evidence type="ECO:0000256" key="5">
    <source>
        <dbReference type="PROSITE-ProRule" id="PRU00278"/>
    </source>
</evidence>
<keyword evidence="6" id="KW-0732">Signal</keyword>
<evidence type="ECO:0000256" key="2">
    <source>
        <dbReference type="ARBA" id="ARBA00007656"/>
    </source>
</evidence>
<dbReference type="InterPro" id="IPR050245">
    <property type="entry name" value="PrsA_foldase"/>
</dbReference>
<dbReference type="Pfam" id="PF13145">
    <property type="entry name" value="Rotamase_2"/>
    <property type="match status" value="1"/>
</dbReference>
<dbReference type="EC" id="5.2.1.8" evidence="3"/>
<keyword evidence="4 5" id="KW-0697">Rotamase</keyword>
<feature type="signal peptide" evidence="6">
    <location>
        <begin position="1"/>
        <end position="20"/>
    </location>
</feature>
<dbReference type="GO" id="GO:0003755">
    <property type="term" value="F:peptidyl-prolyl cis-trans isomerase activity"/>
    <property type="evidence" value="ECO:0007669"/>
    <property type="project" value="UniProtKB-KW"/>
</dbReference>
<evidence type="ECO:0000256" key="3">
    <source>
        <dbReference type="ARBA" id="ARBA00013194"/>
    </source>
</evidence>
<evidence type="ECO:0000259" key="7">
    <source>
        <dbReference type="PROSITE" id="PS50198"/>
    </source>
</evidence>
<dbReference type="EMBL" id="JAAFGW010000076">
    <property type="protein sequence ID" value="NDP48044.1"/>
    <property type="molecule type" value="Genomic_DNA"/>
</dbReference>
<feature type="chain" id="PRO_5028910084" description="peptidylprolyl isomerase" evidence="6">
    <location>
        <begin position="21"/>
        <end position="267"/>
    </location>
</feature>
<protein>
    <recommendedName>
        <fullName evidence="3">peptidylprolyl isomerase</fullName>
        <ecNumber evidence="3">5.2.1.8</ecNumber>
    </recommendedName>
</protein>
<dbReference type="InterPro" id="IPR000297">
    <property type="entry name" value="PPIase_PpiC"/>
</dbReference>
<accession>A0A7C9NZG5</accession>
<dbReference type="SUPFAM" id="SSF54534">
    <property type="entry name" value="FKBP-like"/>
    <property type="match status" value="1"/>
</dbReference>
<feature type="domain" description="PpiC" evidence="7">
    <location>
        <begin position="137"/>
        <end position="228"/>
    </location>
</feature>
<evidence type="ECO:0000313" key="8">
    <source>
        <dbReference type="EMBL" id="NDP48044.1"/>
    </source>
</evidence>
<dbReference type="SUPFAM" id="SSF109998">
    <property type="entry name" value="Triger factor/SurA peptide-binding domain-like"/>
    <property type="match status" value="1"/>
</dbReference>
<dbReference type="AlphaFoldDB" id="A0A7C9NZG5"/>
<keyword evidence="5 8" id="KW-0413">Isomerase</keyword>
<dbReference type="PANTHER" id="PTHR47245:SF2">
    <property type="entry name" value="PEPTIDYL-PROLYL CIS-TRANS ISOMERASE HP_0175-RELATED"/>
    <property type="match status" value="1"/>
</dbReference>
<organism evidence="8 9">
    <name type="scientific">Sulfuriferula multivorans</name>
    <dbReference type="NCBI Taxonomy" id="1559896"/>
    <lineage>
        <taxon>Bacteria</taxon>
        <taxon>Pseudomonadati</taxon>
        <taxon>Pseudomonadota</taxon>
        <taxon>Betaproteobacteria</taxon>
        <taxon>Nitrosomonadales</taxon>
        <taxon>Sulfuricellaceae</taxon>
        <taxon>Sulfuriferula</taxon>
    </lineage>
</organism>
<proteinExistence type="inferred from homology"/>
<dbReference type="Gene3D" id="3.10.50.40">
    <property type="match status" value="1"/>
</dbReference>
<comment type="similarity">
    <text evidence="2">Belongs to the PpiC/parvulin rotamase family.</text>
</comment>